<dbReference type="PANTHER" id="PTHR30383:SF5">
    <property type="entry name" value="SGNH HYDROLASE-TYPE ESTERASE DOMAIN-CONTAINING PROTEIN"/>
    <property type="match status" value="1"/>
</dbReference>
<protein>
    <submittedName>
        <fullName evidence="2">SGNH/GDSL hydrolase family protein</fullName>
    </submittedName>
</protein>
<name>A0ABU5W017_9BACT</name>
<evidence type="ECO:0000313" key="2">
    <source>
        <dbReference type="EMBL" id="MEA9357605.1"/>
    </source>
</evidence>
<keyword evidence="3" id="KW-1185">Reference proteome</keyword>
<gene>
    <name evidence="2" type="ORF">SHI21_15355</name>
</gene>
<comment type="caution">
    <text evidence="2">The sequence shown here is derived from an EMBL/GenBank/DDBJ whole genome shotgun (WGS) entry which is preliminary data.</text>
</comment>
<sequence length="388" mass="44947">MDSSRNELLFKKVCLYLLPIIAPLLFIVILEDILSTAKVKLFVEKNENQQILNIQQCRYGTQNVEEICHFVPRSYRDGQKLVLVLGDSTAAGYPDYRSNNFSSLLELSLNKTNQNFHRVENYASSCKDSDFVRRCFEKSLKARPDMVVIYTGHNDFTNRFHPHAISSLVQKVPWIFDLVTYLRFHSRTYSLVAEFFNDKSRPNGSYGINSEIEYQARHKEVTGHLIENFQIVSGIAEENKIKLVMIVPVSNLTEFEPPPRELNNVFFDTKRNQAMKLISDGRDNLKKGKTDLALFDFIKARDNDPVPSRLTTEAYKQLKTNFSDRDNLLLVDFEKELETTFPDKHKFGCDLFGGHETAQCDQFHLNARGHQLLSDFLLKNIQQKWPDF</sequence>
<dbReference type="Proteomes" id="UP001302274">
    <property type="component" value="Unassembled WGS sequence"/>
</dbReference>
<dbReference type="RefSeq" id="WP_323577681.1">
    <property type="nucleotide sequence ID" value="NZ_JAYGJQ010000002.1"/>
</dbReference>
<keyword evidence="1" id="KW-1133">Transmembrane helix</keyword>
<reference evidence="2 3" key="1">
    <citation type="submission" date="2023-11" db="EMBL/GenBank/DDBJ databases">
        <title>A Novel Polar Bacteriovorax (B. antarcticus) Isolated from the Biocrust in Antarctica.</title>
        <authorList>
            <person name="Mun W."/>
            <person name="Choi S.Y."/>
            <person name="Mitchell R.J."/>
        </authorList>
    </citation>
    <scope>NUCLEOTIDE SEQUENCE [LARGE SCALE GENOMIC DNA]</scope>
    <source>
        <strain evidence="2 3">PP10</strain>
    </source>
</reference>
<proteinExistence type="predicted"/>
<dbReference type="PANTHER" id="PTHR30383">
    <property type="entry name" value="THIOESTERASE 1/PROTEASE 1/LYSOPHOSPHOLIPASE L1"/>
    <property type="match status" value="1"/>
</dbReference>
<dbReference type="InterPro" id="IPR051532">
    <property type="entry name" value="Ester_Hydrolysis_Enzymes"/>
</dbReference>
<dbReference type="SUPFAM" id="SSF52266">
    <property type="entry name" value="SGNH hydrolase"/>
    <property type="match status" value="1"/>
</dbReference>
<dbReference type="Pfam" id="PF00657">
    <property type="entry name" value="Lipase_GDSL"/>
    <property type="match status" value="1"/>
</dbReference>
<feature type="transmembrane region" description="Helical" evidence="1">
    <location>
        <begin position="12"/>
        <end position="30"/>
    </location>
</feature>
<accession>A0ABU5W017</accession>
<dbReference type="Gene3D" id="3.40.50.1110">
    <property type="entry name" value="SGNH hydrolase"/>
    <property type="match status" value="1"/>
</dbReference>
<evidence type="ECO:0000313" key="3">
    <source>
        <dbReference type="Proteomes" id="UP001302274"/>
    </source>
</evidence>
<evidence type="ECO:0000256" key="1">
    <source>
        <dbReference type="SAM" id="Phobius"/>
    </source>
</evidence>
<dbReference type="InterPro" id="IPR001087">
    <property type="entry name" value="GDSL"/>
</dbReference>
<dbReference type="CDD" id="cd00229">
    <property type="entry name" value="SGNH_hydrolase"/>
    <property type="match status" value="1"/>
</dbReference>
<keyword evidence="1" id="KW-0472">Membrane</keyword>
<dbReference type="GO" id="GO:0016787">
    <property type="term" value="F:hydrolase activity"/>
    <property type="evidence" value="ECO:0007669"/>
    <property type="project" value="UniProtKB-KW"/>
</dbReference>
<organism evidence="2 3">
    <name type="scientific">Bacteriovorax antarcticus</name>
    <dbReference type="NCBI Taxonomy" id="3088717"/>
    <lineage>
        <taxon>Bacteria</taxon>
        <taxon>Pseudomonadati</taxon>
        <taxon>Bdellovibrionota</taxon>
        <taxon>Bacteriovoracia</taxon>
        <taxon>Bacteriovoracales</taxon>
        <taxon>Bacteriovoracaceae</taxon>
        <taxon>Bacteriovorax</taxon>
    </lineage>
</organism>
<keyword evidence="1" id="KW-0812">Transmembrane</keyword>
<dbReference type="EMBL" id="JAYGJQ010000002">
    <property type="protein sequence ID" value="MEA9357605.1"/>
    <property type="molecule type" value="Genomic_DNA"/>
</dbReference>
<dbReference type="InterPro" id="IPR036514">
    <property type="entry name" value="SGNH_hydro_sf"/>
</dbReference>
<keyword evidence="2" id="KW-0378">Hydrolase</keyword>